<evidence type="ECO:0000256" key="5">
    <source>
        <dbReference type="ARBA" id="ARBA00022989"/>
    </source>
</evidence>
<dbReference type="Proteomes" id="UP000004508">
    <property type="component" value="Unassembled WGS sequence"/>
</dbReference>
<proteinExistence type="inferred from homology"/>
<dbReference type="GO" id="GO:0055085">
    <property type="term" value="P:transmembrane transport"/>
    <property type="evidence" value="ECO:0007669"/>
    <property type="project" value="InterPro"/>
</dbReference>
<sequence length="290" mass="32324">MDVSLQRNTGMRRRVKPQHIAGLSIRYLICVVVAIFMLIPILTAFLGAFKTTAELSTTPFSLPAVWHWENLTSVLSQGVFWQSLANSLIVTISTVVLLLVVACPAAFVFSRMPFRGREIIFNILLIGLLLPFAMAILPLYVTLRNLQLLNTLWAVILPQVAFALPTTILILRNFFQAIPGELEDATYIDGGTHIDFFWRILLPLARPSLAVIVMLNVVASWNNFFLPLIVLNDSKLWTVPLGVMQFQGEHSTDWAAVMAYISLMMIPALIFYLFAERHLIAGLTAGAVKG</sequence>
<feature type="domain" description="ABC transmembrane type-1" evidence="8">
    <location>
        <begin position="84"/>
        <end position="275"/>
    </location>
</feature>
<feature type="transmembrane region" description="Helical" evidence="7">
    <location>
        <begin position="254"/>
        <end position="275"/>
    </location>
</feature>
<keyword evidence="3" id="KW-1003">Cell membrane</keyword>
<comment type="similarity">
    <text evidence="7">Belongs to the binding-protein-dependent transport system permease family.</text>
</comment>
<evidence type="ECO:0000259" key="8">
    <source>
        <dbReference type="PROSITE" id="PS50928"/>
    </source>
</evidence>
<dbReference type="eggNOG" id="COG0395">
    <property type="taxonomic scope" value="Bacteria"/>
</dbReference>
<dbReference type="GO" id="GO:0005886">
    <property type="term" value="C:plasma membrane"/>
    <property type="evidence" value="ECO:0007669"/>
    <property type="project" value="UniProtKB-SubCell"/>
</dbReference>
<feature type="transmembrane region" description="Helical" evidence="7">
    <location>
        <begin position="119"/>
        <end position="140"/>
    </location>
</feature>
<keyword evidence="10" id="KW-1185">Reference proteome</keyword>
<keyword evidence="4 7" id="KW-0812">Transmembrane</keyword>
<evidence type="ECO:0000256" key="4">
    <source>
        <dbReference type="ARBA" id="ARBA00022692"/>
    </source>
</evidence>
<evidence type="ECO:0000256" key="1">
    <source>
        <dbReference type="ARBA" id="ARBA00004651"/>
    </source>
</evidence>
<evidence type="ECO:0000256" key="6">
    <source>
        <dbReference type="ARBA" id="ARBA00023136"/>
    </source>
</evidence>
<dbReference type="Pfam" id="PF00528">
    <property type="entry name" value="BPD_transp_1"/>
    <property type="match status" value="1"/>
</dbReference>
<comment type="subcellular location">
    <subcellularLocation>
        <location evidence="1 7">Cell membrane</location>
        <topology evidence="1 7">Multi-pass membrane protein</topology>
    </subcellularLocation>
</comment>
<comment type="caution">
    <text evidence="9">The sequence shown here is derived from an EMBL/GenBank/DDBJ whole genome shotgun (WGS) entry which is preliminary data.</text>
</comment>
<accession>D6TR03</accession>
<keyword evidence="2 7" id="KW-0813">Transport</keyword>
<evidence type="ECO:0000256" key="7">
    <source>
        <dbReference type="RuleBase" id="RU363032"/>
    </source>
</evidence>
<organism evidence="9 10">
    <name type="scientific">Ktedonobacter racemifer DSM 44963</name>
    <dbReference type="NCBI Taxonomy" id="485913"/>
    <lineage>
        <taxon>Bacteria</taxon>
        <taxon>Bacillati</taxon>
        <taxon>Chloroflexota</taxon>
        <taxon>Ktedonobacteria</taxon>
        <taxon>Ktedonobacterales</taxon>
        <taxon>Ktedonobacteraceae</taxon>
        <taxon>Ktedonobacter</taxon>
    </lineage>
</organism>
<keyword evidence="5 7" id="KW-1133">Transmembrane helix</keyword>
<evidence type="ECO:0000256" key="2">
    <source>
        <dbReference type="ARBA" id="ARBA00022448"/>
    </source>
</evidence>
<dbReference type="PANTHER" id="PTHR43744:SF12">
    <property type="entry name" value="ABC TRANSPORTER PERMEASE PROTEIN MG189-RELATED"/>
    <property type="match status" value="1"/>
</dbReference>
<feature type="transmembrane region" description="Helical" evidence="7">
    <location>
        <begin position="152"/>
        <end position="171"/>
    </location>
</feature>
<dbReference type="STRING" id="485913.Krac_7127"/>
<protein>
    <submittedName>
        <fullName evidence="9">Binding-protein-dependent transport systems inner membrane component</fullName>
    </submittedName>
</protein>
<dbReference type="EMBL" id="ADVG01000002">
    <property type="protein sequence ID" value="EFH85874.1"/>
    <property type="molecule type" value="Genomic_DNA"/>
</dbReference>
<keyword evidence="6 7" id="KW-0472">Membrane</keyword>
<feature type="transmembrane region" description="Helical" evidence="7">
    <location>
        <begin position="84"/>
        <end position="107"/>
    </location>
</feature>
<feature type="transmembrane region" description="Helical" evidence="7">
    <location>
        <begin position="20"/>
        <end position="49"/>
    </location>
</feature>
<reference evidence="9 10" key="1">
    <citation type="journal article" date="2011" name="Stand. Genomic Sci.">
        <title>Non-contiguous finished genome sequence and contextual data of the filamentous soil bacterium Ktedonobacter racemifer type strain (SOSP1-21).</title>
        <authorList>
            <person name="Chang Y.J."/>
            <person name="Land M."/>
            <person name="Hauser L."/>
            <person name="Chertkov O."/>
            <person name="Del Rio T.G."/>
            <person name="Nolan M."/>
            <person name="Copeland A."/>
            <person name="Tice H."/>
            <person name="Cheng J.F."/>
            <person name="Lucas S."/>
            <person name="Han C."/>
            <person name="Goodwin L."/>
            <person name="Pitluck S."/>
            <person name="Ivanova N."/>
            <person name="Ovchinikova G."/>
            <person name="Pati A."/>
            <person name="Chen A."/>
            <person name="Palaniappan K."/>
            <person name="Mavromatis K."/>
            <person name="Liolios K."/>
            <person name="Brettin T."/>
            <person name="Fiebig A."/>
            <person name="Rohde M."/>
            <person name="Abt B."/>
            <person name="Goker M."/>
            <person name="Detter J.C."/>
            <person name="Woyke T."/>
            <person name="Bristow J."/>
            <person name="Eisen J.A."/>
            <person name="Markowitz V."/>
            <person name="Hugenholtz P."/>
            <person name="Kyrpides N.C."/>
            <person name="Klenk H.P."/>
            <person name="Lapidus A."/>
        </authorList>
    </citation>
    <scope>NUCLEOTIDE SEQUENCE [LARGE SCALE GENOMIC DNA]</scope>
    <source>
        <strain evidence="10">DSM 44963</strain>
    </source>
</reference>
<dbReference type="CDD" id="cd06261">
    <property type="entry name" value="TM_PBP2"/>
    <property type="match status" value="1"/>
</dbReference>
<dbReference type="InParanoid" id="D6TR03"/>
<gene>
    <name evidence="9" type="ORF">Krac_7127</name>
</gene>
<evidence type="ECO:0000256" key="3">
    <source>
        <dbReference type="ARBA" id="ARBA00022475"/>
    </source>
</evidence>
<name>D6TR03_KTERA</name>
<dbReference type="InterPro" id="IPR000515">
    <property type="entry name" value="MetI-like"/>
</dbReference>
<dbReference type="AlphaFoldDB" id="D6TR03"/>
<evidence type="ECO:0000313" key="9">
    <source>
        <dbReference type="EMBL" id="EFH85874.1"/>
    </source>
</evidence>
<evidence type="ECO:0000313" key="10">
    <source>
        <dbReference type="Proteomes" id="UP000004508"/>
    </source>
</evidence>
<dbReference type="Gene3D" id="1.10.3720.10">
    <property type="entry name" value="MetI-like"/>
    <property type="match status" value="1"/>
</dbReference>
<dbReference type="PROSITE" id="PS50928">
    <property type="entry name" value="ABC_TM1"/>
    <property type="match status" value="1"/>
</dbReference>
<dbReference type="SUPFAM" id="SSF161098">
    <property type="entry name" value="MetI-like"/>
    <property type="match status" value="1"/>
</dbReference>
<dbReference type="PANTHER" id="PTHR43744">
    <property type="entry name" value="ABC TRANSPORTER PERMEASE PROTEIN MG189-RELATED-RELATED"/>
    <property type="match status" value="1"/>
</dbReference>
<dbReference type="RefSeq" id="WP_007909688.1">
    <property type="nucleotide sequence ID" value="NZ_ADVG01000002.1"/>
</dbReference>
<dbReference type="InterPro" id="IPR035906">
    <property type="entry name" value="MetI-like_sf"/>
</dbReference>